<dbReference type="STRING" id="913774.A0A0C3HUJ9"/>
<comment type="similarity">
    <text evidence="1">Belongs to the LTO1 family.</text>
</comment>
<gene>
    <name evidence="4" type="ORF">OIDMADRAFT_142207</name>
</gene>
<evidence type="ECO:0000256" key="1">
    <source>
        <dbReference type="ARBA" id="ARBA00038090"/>
    </source>
</evidence>
<dbReference type="HOGENOM" id="CLU_093235_1_0_1"/>
<name>A0A0C3HUJ9_OIDMZ</name>
<dbReference type="InterPro" id="IPR052436">
    <property type="entry name" value="LTO1_adapter"/>
</dbReference>
<evidence type="ECO:0000313" key="4">
    <source>
        <dbReference type="EMBL" id="KIN06675.1"/>
    </source>
</evidence>
<dbReference type="PANTHER" id="PTHR28532">
    <property type="entry name" value="GEO13458P1"/>
    <property type="match status" value="1"/>
</dbReference>
<feature type="region of interest" description="Disordered" evidence="2">
    <location>
        <begin position="75"/>
        <end position="99"/>
    </location>
</feature>
<proteinExistence type="inferred from homology"/>
<dbReference type="PANTHER" id="PTHR28532:SF1">
    <property type="entry name" value="ORAL CANCER OVEREXPRESSED 1"/>
    <property type="match status" value="1"/>
</dbReference>
<dbReference type="AlphaFoldDB" id="A0A0C3HUJ9"/>
<dbReference type="Proteomes" id="UP000054321">
    <property type="component" value="Unassembled WGS sequence"/>
</dbReference>
<dbReference type="Pfam" id="PF09811">
    <property type="entry name" value="Yae1_N"/>
    <property type="match status" value="1"/>
</dbReference>
<reference evidence="4 5" key="1">
    <citation type="submission" date="2014-04" db="EMBL/GenBank/DDBJ databases">
        <authorList>
            <consortium name="DOE Joint Genome Institute"/>
            <person name="Kuo A."/>
            <person name="Martino E."/>
            <person name="Perotto S."/>
            <person name="Kohler A."/>
            <person name="Nagy L.G."/>
            <person name="Floudas D."/>
            <person name="Copeland A."/>
            <person name="Barry K.W."/>
            <person name="Cichocki N."/>
            <person name="Veneault-Fourrey C."/>
            <person name="LaButti K."/>
            <person name="Lindquist E.A."/>
            <person name="Lipzen A."/>
            <person name="Lundell T."/>
            <person name="Morin E."/>
            <person name="Murat C."/>
            <person name="Sun H."/>
            <person name="Tunlid A."/>
            <person name="Henrissat B."/>
            <person name="Grigoriev I.V."/>
            <person name="Hibbett D.S."/>
            <person name="Martin F."/>
            <person name="Nordberg H.P."/>
            <person name="Cantor M.N."/>
            <person name="Hua S.X."/>
        </authorList>
    </citation>
    <scope>NUCLEOTIDE SEQUENCE [LARGE SCALE GENOMIC DNA]</scope>
    <source>
        <strain evidence="4 5">Zn</strain>
    </source>
</reference>
<organism evidence="4 5">
    <name type="scientific">Oidiodendron maius (strain Zn)</name>
    <dbReference type="NCBI Taxonomy" id="913774"/>
    <lineage>
        <taxon>Eukaryota</taxon>
        <taxon>Fungi</taxon>
        <taxon>Dikarya</taxon>
        <taxon>Ascomycota</taxon>
        <taxon>Pezizomycotina</taxon>
        <taxon>Leotiomycetes</taxon>
        <taxon>Leotiomycetes incertae sedis</taxon>
        <taxon>Myxotrichaceae</taxon>
        <taxon>Oidiodendron</taxon>
    </lineage>
</organism>
<feature type="compositionally biased region" description="Polar residues" evidence="2">
    <location>
        <begin position="75"/>
        <end position="84"/>
    </location>
</feature>
<feature type="region of interest" description="Disordered" evidence="2">
    <location>
        <begin position="154"/>
        <end position="180"/>
    </location>
</feature>
<protein>
    <recommendedName>
        <fullName evidence="3">Essential protein Yae1 N-terminal domain-containing protein</fullName>
    </recommendedName>
</protein>
<reference evidence="5" key="2">
    <citation type="submission" date="2015-01" db="EMBL/GenBank/DDBJ databases">
        <title>Evolutionary Origins and Diversification of the Mycorrhizal Mutualists.</title>
        <authorList>
            <consortium name="DOE Joint Genome Institute"/>
            <consortium name="Mycorrhizal Genomics Consortium"/>
            <person name="Kohler A."/>
            <person name="Kuo A."/>
            <person name="Nagy L.G."/>
            <person name="Floudas D."/>
            <person name="Copeland A."/>
            <person name="Barry K.W."/>
            <person name="Cichocki N."/>
            <person name="Veneault-Fourrey C."/>
            <person name="LaButti K."/>
            <person name="Lindquist E.A."/>
            <person name="Lipzen A."/>
            <person name="Lundell T."/>
            <person name="Morin E."/>
            <person name="Murat C."/>
            <person name="Riley R."/>
            <person name="Ohm R."/>
            <person name="Sun H."/>
            <person name="Tunlid A."/>
            <person name="Henrissat B."/>
            <person name="Grigoriev I.V."/>
            <person name="Hibbett D.S."/>
            <person name="Martin F."/>
        </authorList>
    </citation>
    <scope>NUCLEOTIDE SEQUENCE [LARGE SCALE GENOMIC DNA]</scope>
    <source>
        <strain evidence="5">Zn</strain>
    </source>
</reference>
<dbReference type="InParanoid" id="A0A0C3HUJ9"/>
<evidence type="ECO:0000259" key="3">
    <source>
        <dbReference type="Pfam" id="PF09811"/>
    </source>
</evidence>
<feature type="domain" description="Essential protein Yae1 N-terminal" evidence="3">
    <location>
        <begin position="20"/>
        <end position="57"/>
    </location>
</feature>
<evidence type="ECO:0000313" key="5">
    <source>
        <dbReference type="Proteomes" id="UP000054321"/>
    </source>
</evidence>
<dbReference type="InterPro" id="IPR019191">
    <property type="entry name" value="Essential_protein_Yae1_N"/>
</dbReference>
<dbReference type="EMBL" id="KN832871">
    <property type="protein sequence ID" value="KIN06675.1"/>
    <property type="molecule type" value="Genomic_DNA"/>
</dbReference>
<sequence>MPQTTFDEVLGLEEEFYEEGYQQGLADGVKAGQIEGRTFGLEKGFEKYVESGRLHGKSLVWANRTPQFQINAISAGNDSFGSKNDSQSDDVPSSQVRNLPKLPDNARIAKHIKVLYALAELESLSTENTEDAVSDFDDRLKRAHVKARIIERMAGEARGGDQVSSGDGSIEDVSVLSARH</sequence>
<accession>A0A0C3HUJ9</accession>
<evidence type="ECO:0000256" key="2">
    <source>
        <dbReference type="SAM" id="MobiDB-lite"/>
    </source>
</evidence>
<dbReference type="OrthoDB" id="48036at2759"/>
<keyword evidence="5" id="KW-1185">Reference proteome</keyword>